<dbReference type="OMA" id="KMRHNWL"/>
<dbReference type="GO" id="GO:0008017">
    <property type="term" value="F:microtubule binding"/>
    <property type="evidence" value="ECO:0007669"/>
    <property type="project" value="TreeGrafter"/>
</dbReference>
<proteinExistence type="predicted"/>
<gene>
    <name evidence="3" type="ORF">CHLNCDRAFT_58835</name>
</gene>
<dbReference type="EMBL" id="GL433855">
    <property type="protein sequence ID" value="EFN52718.1"/>
    <property type="molecule type" value="Genomic_DNA"/>
</dbReference>
<dbReference type="GO" id="GO:0005819">
    <property type="term" value="C:spindle"/>
    <property type="evidence" value="ECO:0007669"/>
    <property type="project" value="UniProtKB-ARBA"/>
</dbReference>
<reference evidence="3 4" key="1">
    <citation type="journal article" date="2010" name="Plant Cell">
        <title>The Chlorella variabilis NC64A genome reveals adaptation to photosymbiosis, coevolution with viruses, and cryptic sex.</title>
        <authorList>
            <person name="Blanc G."/>
            <person name="Duncan G."/>
            <person name="Agarkova I."/>
            <person name="Borodovsky M."/>
            <person name="Gurnon J."/>
            <person name="Kuo A."/>
            <person name="Lindquist E."/>
            <person name="Lucas S."/>
            <person name="Pangilinan J."/>
            <person name="Polle J."/>
            <person name="Salamov A."/>
            <person name="Terry A."/>
            <person name="Yamada T."/>
            <person name="Dunigan D.D."/>
            <person name="Grigoriev I.V."/>
            <person name="Claverie J.M."/>
            <person name="Van Etten J.L."/>
        </authorList>
    </citation>
    <scope>NUCLEOTIDE SEQUENCE [LARGE SCALE GENOMIC DNA]</scope>
    <source>
        <strain evidence="3 4">NC64A</strain>
    </source>
</reference>
<dbReference type="SMART" id="SM01349">
    <property type="entry name" value="TOG"/>
    <property type="match status" value="3"/>
</dbReference>
<dbReference type="InterPro" id="IPR024395">
    <property type="entry name" value="CLASP_N_dom"/>
</dbReference>
<feature type="compositionally biased region" description="Polar residues" evidence="1">
    <location>
        <begin position="560"/>
        <end position="575"/>
    </location>
</feature>
<dbReference type="GO" id="GO:0000278">
    <property type="term" value="P:mitotic cell cycle"/>
    <property type="evidence" value="ECO:0007669"/>
    <property type="project" value="UniProtKB-ARBA"/>
</dbReference>
<dbReference type="InterPro" id="IPR011989">
    <property type="entry name" value="ARM-like"/>
</dbReference>
<dbReference type="RefSeq" id="XP_005844820.1">
    <property type="nucleotide sequence ID" value="XM_005844758.1"/>
</dbReference>
<dbReference type="GO" id="GO:0005881">
    <property type="term" value="C:cytoplasmic microtubule"/>
    <property type="evidence" value="ECO:0007669"/>
    <property type="project" value="TreeGrafter"/>
</dbReference>
<dbReference type="InterPro" id="IPR034085">
    <property type="entry name" value="TOG"/>
</dbReference>
<dbReference type="Proteomes" id="UP000008141">
    <property type="component" value="Unassembled WGS sequence"/>
</dbReference>
<feature type="domain" description="TOG" evidence="2">
    <location>
        <begin position="40"/>
        <end position="275"/>
    </location>
</feature>
<dbReference type="OrthoDB" id="46159at2759"/>
<dbReference type="eggNOG" id="KOG2956">
    <property type="taxonomic scope" value="Eukaryota"/>
</dbReference>
<keyword evidence="4" id="KW-1185">Reference proteome</keyword>
<feature type="domain" description="TOG" evidence="2">
    <location>
        <begin position="283"/>
        <end position="537"/>
    </location>
</feature>
<dbReference type="STRING" id="554065.E1ZNP2"/>
<dbReference type="GO" id="GO:0000226">
    <property type="term" value="P:microtubule cytoskeleton organization"/>
    <property type="evidence" value="ECO:0007669"/>
    <property type="project" value="TreeGrafter"/>
</dbReference>
<dbReference type="SUPFAM" id="SSF48371">
    <property type="entry name" value="ARM repeat"/>
    <property type="match status" value="1"/>
</dbReference>
<evidence type="ECO:0000259" key="2">
    <source>
        <dbReference type="SMART" id="SM01349"/>
    </source>
</evidence>
<dbReference type="InterPro" id="IPR016024">
    <property type="entry name" value="ARM-type_fold"/>
</dbReference>
<dbReference type="KEGG" id="cvr:CHLNCDRAFT_58835"/>
<accession>E1ZNP2</accession>
<feature type="domain" description="TOG" evidence="2">
    <location>
        <begin position="689"/>
        <end position="927"/>
    </location>
</feature>
<sequence>MEAKELGRQARQRRGGHNDGIVSASAFDGLPEAVPVAVGCSAALRAEMEHLPDLLVSSVDWTQRVDALLRLEGLVQSGAAGFATFPELLLGVRDSLAAQMQERRSAVSRQACHTVCVLAAACGTSFEPLAVHLLPVVFKTLAMGIQIVSEAADACTYAMLAACPSPRLLPKLCSVVAGDRNGRLRQSAAEFLLRAVEGWEPAIYERQLECVERAVLAAVQDAHAETRVVGRSLYGAYARSWPAQAQAMLARLERDRQLQDKLIMAAEEYVPEVCSSVCTGREEAIAGVCPPASLAPLLARLGKSGVDWGNRVSVFQVVQATLEQSGNSHVVAADVTSNTDRLVAALLEGCGDAHFRVAAAALAALGVGLASPCSRAFEPQLDRVMTALFARVVDPKEQIRVLVDAALAAALAQHSADVVLGALARSLQANRAPRVKCAVMDFFARAVRGGGEERQGLLKQLMGPFPRSALGGLLRSLLQLTTDKNPDIRRSAADAVAAAYHGGEAQAVLNTLHSLPPADLLMVQRAIGPAIHQQQQGSCSEAHVVPAPLSSRPGRDSEPSHQQSGSLTSRRQSSEGLKLPPQEEHRRQENSGSLNARSKQGSRAGSSSSGAGKAQTAGPAPADQHTPQPPSPFLWRVQSASPLGTESAGAAADVAASPAAEPAANGAVTQAALQLRAEQRLEVRVPTGTVVPFNDVMAAQLERLMVQLEAGPSAEALQGLSRLAHVLPAAAWPPCFDQVMAAVCAALGSTSLVLRDTGLMLARDLAAAVLPSLFLPTLPLLLPMLLACAAEQEAREIVLAADEALEALLLRAPPQSCLGVLAPRLPAIGDSLSTDRQQGAELHATIRSLRRVVVHMQPAGLSAHLQPLLLPGLCTTYRSPLTDVRKATVDCLISIWLVVGDAIKPHLEPLSASQLKLLDIYHARSHG</sequence>
<feature type="region of interest" description="Disordered" evidence="1">
    <location>
        <begin position="532"/>
        <end position="636"/>
    </location>
</feature>
<evidence type="ECO:0000313" key="3">
    <source>
        <dbReference type="EMBL" id="EFN52718.1"/>
    </source>
</evidence>
<dbReference type="InParanoid" id="E1ZNP2"/>
<protein>
    <recommendedName>
        <fullName evidence="2">TOG domain-containing protein</fullName>
    </recommendedName>
</protein>
<name>E1ZNP2_CHLVA</name>
<dbReference type="FunCoup" id="E1ZNP2">
    <property type="interactions" value="1337"/>
</dbReference>
<dbReference type="PANTHER" id="PTHR21567:SF9">
    <property type="entry name" value="CLIP-ASSOCIATING PROTEIN"/>
    <property type="match status" value="1"/>
</dbReference>
<dbReference type="AlphaFoldDB" id="E1ZNP2"/>
<dbReference type="GeneID" id="17352090"/>
<feature type="compositionally biased region" description="Low complexity" evidence="1">
    <location>
        <begin position="596"/>
        <end position="618"/>
    </location>
</feature>
<dbReference type="Gene3D" id="1.25.10.10">
    <property type="entry name" value="Leucine-rich Repeat Variant"/>
    <property type="match status" value="3"/>
</dbReference>
<dbReference type="Pfam" id="PF12348">
    <property type="entry name" value="CLASP_N"/>
    <property type="match status" value="1"/>
</dbReference>
<evidence type="ECO:0000313" key="4">
    <source>
        <dbReference type="Proteomes" id="UP000008141"/>
    </source>
</evidence>
<dbReference type="PANTHER" id="PTHR21567">
    <property type="entry name" value="CLASP"/>
    <property type="match status" value="1"/>
</dbReference>
<evidence type="ECO:0000256" key="1">
    <source>
        <dbReference type="SAM" id="MobiDB-lite"/>
    </source>
</evidence>
<organism evidence="4">
    <name type="scientific">Chlorella variabilis</name>
    <name type="common">Green alga</name>
    <dbReference type="NCBI Taxonomy" id="554065"/>
    <lineage>
        <taxon>Eukaryota</taxon>
        <taxon>Viridiplantae</taxon>
        <taxon>Chlorophyta</taxon>
        <taxon>core chlorophytes</taxon>
        <taxon>Trebouxiophyceae</taxon>
        <taxon>Chlorellales</taxon>
        <taxon>Chlorellaceae</taxon>
        <taxon>Chlorella clade</taxon>
        <taxon>Chlorella</taxon>
    </lineage>
</organism>